<feature type="compositionally biased region" description="Low complexity" evidence="2">
    <location>
        <begin position="24"/>
        <end position="38"/>
    </location>
</feature>
<keyword evidence="1" id="KW-0175">Coiled coil</keyword>
<feature type="region of interest" description="Disordered" evidence="2">
    <location>
        <begin position="15"/>
        <end position="38"/>
    </location>
</feature>
<dbReference type="AlphaFoldDB" id="A0AAV3P0N8"/>
<evidence type="ECO:0000313" key="3">
    <source>
        <dbReference type="EMBL" id="GAA0144276.1"/>
    </source>
</evidence>
<evidence type="ECO:0000313" key="4">
    <source>
        <dbReference type="Proteomes" id="UP001454036"/>
    </source>
</evidence>
<feature type="coiled-coil region" evidence="1">
    <location>
        <begin position="82"/>
        <end position="109"/>
    </location>
</feature>
<reference evidence="3 4" key="1">
    <citation type="submission" date="2024-01" db="EMBL/GenBank/DDBJ databases">
        <title>The complete chloroplast genome sequence of Lithospermum erythrorhizon: insights into the phylogenetic relationship among Boraginaceae species and the maternal lineages of purple gromwells.</title>
        <authorList>
            <person name="Okada T."/>
            <person name="Watanabe K."/>
        </authorList>
    </citation>
    <scope>NUCLEOTIDE SEQUENCE [LARGE SCALE GENOMIC DNA]</scope>
</reference>
<accession>A0AAV3P0N8</accession>
<proteinExistence type="predicted"/>
<evidence type="ECO:0000256" key="1">
    <source>
        <dbReference type="SAM" id="Coils"/>
    </source>
</evidence>
<keyword evidence="4" id="KW-1185">Reference proteome</keyword>
<protein>
    <submittedName>
        <fullName evidence="3">Uncharacterized protein</fullName>
    </submittedName>
</protein>
<gene>
    <name evidence="3" type="ORF">LIER_04767</name>
</gene>
<organism evidence="3 4">
    <name type="scientific">Lithospermum erythrorhizon</name>
    <name type="common">Purple gromwell</name>
    <name type="synonym">Lithospermum officinale var. erythrorhizon</name>
    <dbReference type="NCBI Taxonomy" id="34254"/>
    <lineage>
        <taxon>Eukaryota</taxon>
        <taxon>Viridiplantae</taxon>
        <taxon>Streptophyta</taxon>
        <taxon>Embryophyta</taxon>
        <taxon>Tracheophyta</taxon>
        <taxon>Spermatophyta</taxon>
        <taxon>Magnoliopsida</taxon>
        <taxon>eudicotyledons</taxon>
        <taxon>Gunneridae</taxon>
        <taxon>Pentapetalae</taxon>
        <taxon>asterids</taxon>
        <taxon>lamiids</taxon>
        <taxon>Boraginales</taxon>
        <taxon>Boraginaceae</taxon>
        <taxon>Boraginoideae</taxon>
        <taxon>Lithospermeae</taxon>
        <taxon>Lithospermum</taxon>
    </lineage>
</organism>
<dbReference type="Proteomes" id="UP001454036">
    <property type="component" value="Unassembled WGS sequence"/>
</dbReference>
<comment type="caution">
    <text evidence="3">The sequence shown here is derived from an EMBL/GenBank/DDBJ whole genome shotgun (WGS) entry which is preliminary data.</text>
</comment>
<dbReference type="EMBL" id="BAABME010000623">
    <property type="protein sequence ID" value="GAA0144276.1"/>
    <property type="molecule type" value="Genomic_DNA"/>
</dbReference>
<evidence type="ECO:0000256" key="2">
    <source>
        <dbReference type="SAM" id="MobiDB-lite"/>
    </source>
</evidence>
<name>A0AAV3P0N8_LITER</name>
<sequence length="245" mass="27183">MSSSLPVACRLTARAQPFQRPKSTTSTTTPNFTLNTTTSTTPFTLPQCKFLSLYSTNRSLVPYAAPPRGDGVGPVTEKLSDLERYKVEREIITEKVDILENKVQELVSKPKTADQEPNTDSSSEFEGILKDSYALGLQVLELESKNPTNTTPNSTTQLFETMLSQFNQASLRLKDGLVTVDPKPNPGETSQFIDQMVREMVDAYYHEEPPVLLQIDGNYAPIRRETPPTNPLPITNGQLPVSISF</sequence>